<evidence type="ECO:0000313" key="2">
    <source>
        <dbReference type="EMBL" id="KAL2291368.1"/>
    </source>
</evidence>
<accession>A0ABR4F9J6</accession>
<evidence type="ECO:0000313" key="3">
    <source>
        <dbReference type="Proteomes" id="UP001600888"/>
    </source>
</evidence>
<comment type="caution">
    <text evidence="2">The sequence shown here is derived from an EMBL/GenBank/DDBJ whole genome shotgun (WGS) entry which is preliminary data.</text>
</comment>
<evidence type="ECO:0000256" key="1">
    <source>
        <dbReference type="SAM" id="Coils"/>
    </source>
</evidence>
<gene>
    <name evidence="2" type="ORF">FJTKL_13969</name>
</gene>
<keyword evidence="3" id="KW-1185">Reference proteome</keyword>
<dbReference type="EMBL" id="JBAWTH010000007">
    <property type="protein sequence ID" value="KAL2291369.1"/>
    <property type="molecule type" value="Genomic_DNA"/>
</dbReference>
<organism evidence="2 3">
    <name type="scientific">Diaporthe vaccinii</name>
    <dbReference type="NCBI Taxonomy" id="105482"/>
    <lineage>
        <taxon>Eukaryota</taxon>
        <taxon>Fungi</taxon>
        <taxon>Dikarya</taxon>
        <taxon>Ascomycota</taxon>
        <taxon>Pezizomycotina</taxon>
        <taxon>Sordariomycetes</taxon>
        <taxon>Sordariomycetidae</taxon>
        <taxon>Diaporthales</taxon>
        <taxon>Diaporthaceae</taxon>
        <taxon>Diaporthe</taxon>
        <taxon>Diaporthe eres species complex</taxon>
    </lineage>
</organism>
<name>A0ABR4F9J6_9PEZI</name>
<sequence length="247" mass="27306">MRCLMPKSRDDASLLHAYQLLAGRRAVTIYLPAEALSEVQVSSLCAAVSAGPEARQVATSQEHARVQDWYQGFTPGGKIVTADEMSNLVSSDAPTASLSPPSYDELALFPRHTSAPPQKRSRVASGSSMASPVSVAEVDALTNRLHLLILEAGKKEALLKERIDAADARLKQLPQMDQKEDVVECLDERLDSLRDELRDFIDDRFNDLFVDHVLREEMEQFVDEAIAAAQEDIRDKLEGGVSVRFLE</sequence>
<dbReference type="Proteomes" id="UP001600888">
    <property type="component" value="Unassembled WGS sequence"/>
</dbReference>
<dbReference type="EMBL" id="JBAWTH010000007">
    <property type="protein sequence ID" value="KAL2291368.1"/>
    <property type="molecule type" value="Genomic_DNA"/>
</dbReference>
<protein>
    <submittedName>
        <fullName evidence="2">Uncharacterized protein</fullName>
    </submittedName>
</protein>
<feature type="coiled-coil region" evidence="1">
    <location>
        <begin position="176"/>
        <end position="203"/>
    </location>
</feature>
<reference evidence="2 3" key="1">
    <citation type="submission" date="2024-03" db="EMBL/GenBank/DDBJ databases">
        <title>A high-quality draft genome sequence of Diaporthe vaccinii, a causative agent of upright dieback and viscid rot disease in cranberry plants.</title>
        <authorList>
            <person name="Sarrasin M."/>
            <person name="Lang B.F."/>
            <person name="Burger G."/>
        </authorList>
    </citation>
    <scope>NUCLEOTIDE SEQUENCE [LARGE SCALE GENOMIC DNA]</scope>
    <source>
        <strain evidence="2 3">IS7</strain>
    </source>
</reference>
<proteinExistence type="predicted"/>
<keyword evidence="1" id="KW-0175">Coiled coil</keyword>